<keyword evidence="10" id="KW-1185">Reference proteome</keyword>
<dbReference type="InterPro" id="IPR001943">
    <property type="entry name" value="UVR_dom"/>
</dbReference>
<dbReference type="InterPro" id="IPR004791">
    <property type="entry name" value="UvrC"/>
</dbReference>
<dbReference type="NCBIfam" id="TIGR00194">
    <property type="entry name" value="uvrC"/>
    <property type="match status" value="1"/>
</dbReference>
<accession>A0A134A9I8</accession>
<dbReference type="InterPro" id="IPR038476">
    <property type="entry name" value="UvrC_RNase_H_dom_sf"/>
</dbReference>
<dbReference type="Pfam" id="PF08459">
    <property type="entry name" value="UvrC_RNaseH_dom"/>
    <property type="match status" value="1"/>
</dbReference>
<feature type="domain" description="UvrC family homology region profile" evidence="8">
    <location>
        <begin position="301"/>
        <end position="509"/>
    </location>
</feature>
<dbReference type="GO" id="GO:0006289">
    <property type="term" value="P:nucleotide-excision repair"/>
    <property type="evidence" value="ECO:0007669"/>
    <property type="project" value="InterPro"/>
</dbReference>
<comment type="caution">
    <text evidence="9">The sequence shown here is derived from an EMBL/GenBank/DDBJ whole genome shotgun (WGS) entry which is preliminary data.</text>
</comment>
<dbReference type="Gene3D" id="3.40.1440.10">
    <property type="entry name" value="GIY-YIG endonuclease"/>
    <property type="match status" value="1"/>
</dbReference>
<dbReference type="EMBL" id="LSDD01000104">
    <property type="protein sequence ID" value="KXB64150.1"/>
    <property type="molecule type" value="Genomic_DNA"/>
</dbReference>
<gene>
    <name evidence="9" type="ORF">HMPREF3180_01481</name>
</gene>
<dbReference type="PROSITE" id="PS50151">
    <property type="entry name" value="UVR"/>
    <property type="match status" value="1"/>
</dbReference>
<evidence type="ECO:0000256" key="3">
    <source>
        <dbReference type="ARBA" id="ARBA00022769"/>
    </source>
</evidence>
<dbReference type="SMART" id="SM00465">
    <property type="entry name" value="GIYc"/>
    <property type="match status" value="1"/>
</dbReference>
<dbReference type="Pfam" id="PF01541">
    <property type="entry name" value="GIY-YIG"/>
    <property type="match status" value="1"/>
</dbReference>
<dbReference type="InterPro" id="IPR036876">
    <property type="entry name" value="UVR_dom_sf"/>
</dbReference>
<evidence type="ECO:0000259" key="6">
    <source>
        <dbReference type="PROSITE" id="PS50151"/>
    </source>
</evidence>
<dbReference type="PROSITE" id="PS50165">
    <property type="entry name" value="UVRC"/>
    <property type="match status" value="1"/>
</dbReference>
<sequence length="627" mass="74358">LLKAGVVHFIQIERKNKKNTKMEEERKLEKKIKLEKEIKSPIKYKDIPTNPGVYLMKNERGKIIYVGKAKNLQNRVKSYFTNVNSHNQKTLELVKNIRDIEFFICKSEVEALILENNLIKKNKPKYNILLKDEKTYPYIKFTKEKFPKVEIVRSTKKLNDNAEYFGPYPMGIFFAMKTLLKIFPMRDCNRNMEKITRPCLKYYMKTCPAPCQYKNIEEEYSANVKNFKDFLKGRSDKVIEMLESRMKKFSDNMEFERAISECEKLTVLKKMLETQIIEYSKEIDEDVFVFEEKRENVFLCVLNIREGKVINKNHIIISMERSQEESLFERLITSYYEKRNIPKHIICDERFLQSEHLIKEWAKIEKHKEIKIHFPKINSRRLKLLEMGYLNLREEVDKYYRKRRLVQEGLRNLKKELRLKSLPYRIECFDISNIQGKDAVAAMTVALDGETVPREYRHFKITVKDTPDDFLMMREVLTRRYSKIENDKMPNLILIDGGKGQLGVAVNVLEKLGKIEYTDVIGIAKREEEIFKSYESEPYLFEKTDETLKILQRLRDEAHRFGITHHRKLRSKRNVKSALDDISGIGPKRKKELIKKFGLIKNIRNATLAELMEIVPENIAISIKENL</sequence>
<organism evidence="9 10">
    <name type="scientific">Leptotrichia wadei</name>
    <dbReference type="NCBI Taxonomy" id="157687"/>
    <lineage>
        <taxon>Bacteria</taxon>
        <taxon>Fusobacteriati</taxon>
        <taxon>Fusobacteriota</taxon>
        <taxon>Fusobacteriia</taxon>
        <taxon>Fusobacteriales</taxon>
        <taxon>Leptotrichiaceae</taxon>
        <taxon>Leptotrichia</taxon>
    </lineage>
</organism>
<dbReference type="InterPro" id="IPR000305">
    <property type="entry name" value="GIY-YIG_endonuc"/>
</dbReference>
<evidence type="ECO:0000313" key="10">
    <source>
        <dbReference type="Proteomes" id="UP000070483"/>
    </source>
</evidence>
<dbReference type="FunFam" id="3.40.1440.10:FF:000001">
    <property type="entry name" value="UvrABC system protein C"/>
    <property type="match status" value="1"/>
</dbReference>
<dbReference type="STRING" id="157687.HMPREF3180_01481"/>
<dbReference type="InterPro" id="IPR010994">
    <property type="entry name" value="RuvA_2-like"/>
</dbReference>
<dbReference type="PANTHER" id="PTHR30562">
    <property type="entry name" value="UVRC/OXIDOREDUCTASE"/>
    <property type="match status" value="1"/>
</dbReference>
<dbReference type="Gene3D" id="1.10.150.20">
    <property type="entry name" value="5' to 3' exonuclease, C-terminal subdomain"/>
    <property type="match status" value="1"/>
</dbReference>
<dbReference type="Gene3D" id="3.30.420.340">
    <property type="entry name" value="UvrC, RNAse H endonuclease domain"/>
    <property type="match status" value="1"/>
</dbReference>
<evidence type="ECO:0000256" key="1">
    <source>
        <dbReference type="ARBA" id="ARBA00022490"/>
    </source>
</evidence>
<dbReference type="InterPro" id="IPR035901">
    <property type="entry name" value="GIY-YIG_endonuc_sf"/>
</dbReference>
<dbReference type="GO" id="GO:0009380">
    <property type="term" value="C:excinuclease repair complex"/>
    <property type="evidence" value="ECO:0007669"/>
    <property type="project" value="InterPro"/>
</dbReference>
<evidence type="ECO:0000259" key="8">
    <source>
        <dbReference type="PROSITE" id="PS50165"/>
    </source>
</evidence>
<evidence type="ECO:0000256" key="5">
    <source>
        <dbReference type="ARBA" id="ARBA00023204"/>
    </source>
</evidence>
<feature type="domain" description="GIY-YIG" evidence="7">
    <location>
        <begin position="49"/>
        <end position="128"/>
    </location>
</feature>
<keyword evidence="5" id="KW-0234">DNA repair</keyword>
<keyword evidence="1" id="KW-0963">Cytoplasm</keyword>
<dbReference type="SUPFAM" id="SSF46600">
    <property type="entry name" value="C-terminal UvrC-binding domain of UvrB"/>
    <property type="match status" value="1"/>
</dbReference>
<dbReference type="InterPro" id="IPR047296">
    <property type="entry name" value="GIY-YIG_UvrC_Cho"/>
</dbReference>
<evidence type="ECO:0000259" key="7">
    <source>
        <dbReference type="PROSITE" id="PS50164"/>
    </source>
</evidence>
<keyword evidence="4" id="KW-0267">Excision nuclease</keyword>
<feature type="non-terminal residue" evidence="9">
    <location>
        <position position="1"/>
    </location>
</feature>
<dbReference type="SUPFAM" id="SSF47781">
    <property type="entry name" value="RuvA domain 2-like"/>
    <property type="match status" value="1"/>
</dbReference>
<keyword evidence="2" id="KW-0227">DNA damage</keyword>
<dbReference type="InterPro" id="IPR001162">
    <property type="entry name" value="UvrC_RNase_H_dom"/>
</dbReference>
<evidence type="ECO:0000256" key="4">
    <source>
        <dbReference type="ARBA" id="ARBA00022881"/>
    </source>
</evidence>
<dbReference type="Pfam" id="PF22920">
    <property type="entry name" value="UvrC_RNaseH"/>
    <property type="match status" value="1"/>
</dbReference>
<dbReference type="HAMAP" id="MF_00203">
    <property type="entry name" value="UvrC"/>
    <property type="match status" value="1"/>
</dbReference>
<dbReference type="CDD" id="cd10434">
    <property type="entry name" value="GIY-YIG_UvrC_Cho"/>
    <property type="match status" value="1"/>
</dbReference>
<dbReference type="PROSITE" id="PS50164">
    <property type="entry name" value="GIY_YIG"/>
    <property type="match status" value="1"/>
</dbReference>
<dbReference type="PATRIC" id="fig|157687.3.peg.1474"/>
<dbReference type="AlphaFoldDB" id="A0A134A9I8"/>
<name>A0A134A9I8_9FUSO</name>
<feature type="domain" description="UVR" evidence="6">
    <location>
        <begin position="236"/>
        <end position="271"/>
    </location>
</feature>
<dbReference type="GO" id="GO:0009381">
    <property type="term" value="F:excinuclease ABC activity"/>
    <property type="evidence" value="ECO:0007669"/>
    <property type="project" value="InterPro"/>
</dbReference>
<dbReference type="InterPro" id="IPR050066">
    <property type="entry name" value="UvrABC_protein_C"/>
</dbReference>
<proteinExistence type="inferred from homology"/>
<dbReference type="SUPFAM" id="SSF82771">
    <property type="entry name" value="GIY-YIG endonuclease"/>
    <property type="match status" value="1"/>
</dbReference>
<dbReference type="PANTHER" id="PTHR30562:SF1">
    <property type="entry name" value="UVRABC SYSTEM PROTEIN C"/>
    <property type="match status" value="1"/>
</dbReference>
<evidence type="ECO:0000256" key="2">
    <source>
        <dbReference type="ARBA" id="ARBA00022763"/>
    </source>
</evidence>
<reference evidence="10" key="1">
    <citation type="submission" date="2016-01" db="EMBL/GenBank/DDBJ databases">
        <authorList>
            <person name="Mitreva M."/>
            <person name="Pepin K.H."/>
            <person name="Mihindukulasuriya K.A."/>
            <person name="Fulton R."/>
            <person name="Fronick C."/>
            <person name="O'Laughlin M."/>
            <person name="Miner T."/>
            <person name="Herter B."/>
            <person name="Rosa B.A."/>
            <person name="Cordes M."/>
            <person name="Tomlinson C."/>
            <person name="Wollam A."/>
            <person name="Palsikar V.B."/>
            <person name="Mardis E.R."/>
            <person name="Wilson R.K."/>
        </authorList>
    </citation>
    <scope>NUCLEOTIDE SEQUENCE [LARGE SCALE GENOMIC DNA]</scope>
    <source>
        <strain evidence="10">KA00185</strain>
    </source>
</reference>
<dbReference type="Proteomes" id="UP000070483">
    <property type="component" value="Unassembled WGS sequence"/>
</dbReference>
<keyword evidence="3" id="KW-0228">DNA excision</keyword>
<protein>
    <submittedName>
        <fullName evidence="9">Excinuclease ABC, C subunit</fullName>
    </submittedName>
</protein>
<evidence type="ECO:0000313" key="9">
    <source>
        <dbReference type="EMBL" id="KXB64150.1"/>
    </source>
</evidence>